<evidence type="ECO:0000313" key="2">
    <source>
        <dbReference type="EMBL" id="MCF1714297.1"/>
    </source>
</evidence>
<reference evidence="2 3" key="1">
    <citation type="submission" date="2022-01" db="EMBL/GenBank/DDBJ databases">
        <title>Flavihumibacter sp. nov., isolated from sediment of a river.</title>
        <authorList>
            <person name="Liu H."/>
        </authorList>
    </citation>
    <scope>NUCLEOTIDE SEQUENCE [LARGE SCALE GENOMIC DNA]</scope>
    <source>
        <strain evidence="2 3">RY-1</strain>
    </source>
</reference>
<comment type="caution">
    <text evidence="2">The sequence shown here is derived from an EMBL/GenBank/DDBJ whole genome shotgun (WGS) entry which is preliminary data.</text>
</comment>
<dbReference type="Proteomes" id="UP001200145">
    <property type="component" value="Unassembled WGS sequence"/>
</dbReference>
<dbReference type="InterPro" id="IPR029068">
    <property type="entry name" value="Glyas_Bleomycin-R_OHBP_Dase"/>
</dbReference>
<evidence type="ECO:0000313" key="3">
    <source>
        <dbReference type="Proteomes" id="UP001200145"/>
    </source>
</evidence>
<dbReference type="SUPFAM" id="SSF54593">
    <property type="entry name" value="Glyoxalase/Bleomycin resistance protein/Dihydroxybiphenyl dioxygenase"/>
    <property type="match status" value="1"/>
</dbReference>
<evidence type="ECO:0000259" key="1">
    <source>
        <dbReference type="PROSITE" id="PS51819"/>
    </source>
</evidence>
<dbReference type="Pfam" id="PF00903">
    <property type="entry name" value="Glyoxalase"/>
    <property type="match status" value="1"/>
</dbReference>
<dbReference type="RefSeq" id="WP_234864847.1">
    <property type="nucleotide sequence ID" value="NZ_JAKEVY010000002.1"/>
</dbReference>
<dbReference type="EMBL" id="JAKEVY010000002">
    <property type="protein sequence ID" value="MCF1714297.1"/>
    <property type="molecule type" value="Genomic_DNA"/>
</dbReference>
<organism evidence="2 3">
    <name type="scientific">Flavihumibacter fluminis</name>
    <dbReference type="NCBI Taxonomy" id="2909236"/>
    <lineage>
        <taxon>Bacteria</taxon>
        <taxon>Pseudomonadati</taxon>
        <taxon>Bacteroidota</taxon>
        <taxon>Chitinophagia</taxon>
        <taxon>Chitinophagales</taxon>
        <taxon>Chitinophagaceae</taxon>
        <taxon>Flavihumibacter</taxon>
    </lineage>
</organism>
<feature type="domain" description="VOC" evidence="1">
    <location>
        <begin position="1"/>
        <end position="115"/>
    </location>
</feature>
<keyword evidence="3" id="KW-1185">Reference proteome</keyword>
<accession>A0ABS9BEZ9</accession>
<dbReference type="InterPro" id="IPR037523">
    <property type="entry name" value="VOC_core"/>
</dbReference>
<name>A0ABS9BEZ9_9BACT</name>
<proteinExistence type="predicted"/>
<dbReference type="InterPro" id="IPR004360">
    <property type="entry name" value="Glyas_Fos-R_dOase_dom"/>
</dbReference>
<gene>
    <name evidence="2" type="ORF">L0U88_06620</name>
</gene>
<sequence>MITLIELVSPDLKQTIGFYADLLGLEMLEAGPGKAAFQLGETRLEFLEDSTIEPVYHMAFDIPKNKLQEALDWFAARLEVLPLPDGGRIMNFANWNAESFYFFDTTGNLLECIVRHDRNEEASDPFDAQQLLRVSELGIVTAHVPTLVEKLETEHGMLPFVKQPVLENFAAIGDETGLLILSQEGRNWFPTQLPAKSFYWKLQLSVRKEEADNPTVLKRLASAQL</sequence>
<dbReference type="Gene3D" id="3.10.180.10">
    <property type="entry name" value="2,3-Dihydroxybiphenyl 1,2-Dioxygenase, domain 1"/>
    <property type="match status" value="1"/>
</dbReference>
<dbReference type="PROSITE" id="PS51819">
    <property type="entry name" value="VOC"/>
    <property type="match status" value="1"/>
</dbReference>
<protein>
    <recommendedName>
        <fullName evidence="1">VOC domain-containing protein</fullName>
    </recommendedName>
</protein>